<proteinExistence type="predicted"/>
<dbReference type="InterPro" id="IPR013154">
    <property type="entry name" value="ADH-like_N"/>
</dbReference>
<dbReference type="PANTHER" id="PTHR44154">
    <property type="entry name" value="QUINONE OXIDOREDUCTASE"/>
    <property type="match status" value="1"/>
</dbReference>
<dbReference type="SUPFAM" id="SSF51735">
    <property type="entry name" value="NAD(P)-binding Rossmann-fold domains"/>
    <property type="match status" value="1"/>
</dbReference>
<dbReference type="EMBL" id="JACXWD010000028">
    <property type="protein sequence ID" value="MBD3868327.1"/>
    <property type="molecule type" value="Genomic_DNA"/>
</dbReference>
<dbReference type="InterPro" id="IPR051603">
    <property type="entry name" value="Zinc-ADH_QOR/CCCR"/>
</dbReference>
<protein>
    <submittedName>
        <fullName evidence="3">Zinc-binding dehydrogenase</fullName>
    </submittedName>
</protein>
<dbReference type="InterPro" id="IPR036291">
    <property type="entry name" value="NAD(P)-bd_dom_sf"/>
</dbReference>
<keyword evidence="1" id="KW-0521">NADP</keyword>
<dbReference type="SUPFAM" id="SSF50129">
    <property type="entry name" value="GroES-like"/>
    <property type="match status" value="1"/>
</dbReference>
<organism evidence="3 4">
    <name type="scientific">Candidatus Polarisedimenticola svalbardensis</name>
    <dbReference type="NCBI Taxonomy" id="2886004"/>
    <lineage>
        <taxon>Bacteria</taxon>
        <taxon>Pseudomonadati</taxon>
        <taxon>Acidobacteriota</taxon>
        <taxon>Candidatus Polarisedimenticolia</taxon>
        <taxon>Candidatus Polarisedimenticolales</taxon>
        <taxon>Candidatus Polarisedimenticolaceae</taxon>
        <taxon>Candidatus Polarisedimenticola</taxon>
    </lineage>
</organism>
<dbReference type="AlphaFoldDB" id="A0A8J6Y1B5"/>
<accession>A0A8J6Y1B5</accession>
<reference evidence="3 4" key="1">
    <citation type="submission" date="2020-08" db="EMBL/GenBank/DDBJ databases">
        <title>Acidobacteriota in marine sediments use diverse sulfur dissimilation pathways.</title>
        <authorList>
            <person name="Wasmund K."/>
        </authorList>
    </citation>
    <scope>NUCLEOTIDE SEQUENCE [LARGE SCALE GENOMIC DNA]</scope>
    <source>
        <strain evidence="3">MAG AM4</strain>
    </source>
</reference>
<evidence type="ECO:0000313" key="3">
    <source>
        <dbReference type="EMBL" id="MBD3868327.1"/>
    </source>
</evidence>
<dbReference type="GO" id="GO:0016491">
    <property type="term" value="F:oxidoreductase activity"/>
    <property type="evidence" value="ECO:0007669"/>
    <property type="project" value="InterPro"/>
</dbReference>
<dbReference type="InterPro" id="IPR020843">
    <property type="entry name" value="ER"/>
</dbReference>
<dbReference type="Gene3D" id="3.90.180.10">
    <property type="entry name" value="Medium-chain alcohol dehydrogenases, catalytic domain"/>
    <property type="match status" value="1"/>
</dbReference>
<dbReference type="SMART" id="SM00829">
    <property type="entry name" value="PKS_ER"/>
    <property type="match status" value="1"/>
</dbReference>
<evidence type="ECO:0000256" key="1">
    <source>
        <dbReference type="ARBA" id="ARBA00022857"/>
    </source>
</evidence>
<feature type="domain" description="Enoyl reductase (ER)" evidence="2">
    <location>
        <begin position="10"/>
        <end position="340"/>
    </location>
</feature>
<dbReference type="InterPro" id="IPR013149">
    <property type="entry name" value="ADH-like_C"/>
</dbReference>
<gene>
    <name evidence="3" type="ORF">IFK94_09395</name>
</gene>
<name>A0A8J6Y1B5_9BACT</name>
<evidence type="ECO:0000313" key="4">
    <source>
        <dbReference type="Proteomes" id="UP000648239"/>
    </source>
</evidence>
<sequence length="342" mass="36485">MKTVVVREHGGVDRLLMEDHPVPLPGPGELRIAVRGVGLNHLDVWVRRGVKGHVFPLPIIPGCDISGTVDLAGAGTSRFRAGDEVVVAPGFSCGHCHQCRSGRDALCRQYGIRGESCDGGCAEYVVIPETSLFPKPATLSFEEAAAMPLVFLTAWHMLVERARLKAGEKVLIHAAASGVSSAAIQIARLLGARVLATAGSAEKCRLATELGAEEAVNYREADFRSEVKRWTGKAGVEVALDHIGSETFGPTLACLAKGGRYVTCGSTSGFEMKTDFRIVFFKSLSILGSTMGSDHELETVLGLAAEGRLRPVLEQALPLEKVGEAHQHLESRKAMGKTVLVP</sequence>
<dbReference type="Proteomes" id="UP000648239">
    <property type="component" value="Unassembled WGS sequence"/>
</dbReference>
<dbReference type="Pfam" id="PF00107">
    <property type="entry name" value="ADH_zinc_N"/>
    <property type="match status" value="1"/>
</dbReference>
<dbReference type="Pfam" id="PF08240">
    <property type="entry name" value="ADH_N"/>
    <property type="match status" value="1"/>
</dbReference>
<evidence type="ECO:0000259" key="2">
    <source>
        <dbReference type="SMART" id="SM00829"/>
    </source>
</evidence>
<comment type="caution">
    <text evidence="3">The sequence shown here is derived from an EMBL/GenBank/DDBJ whole genome shotgun (WGS) entry which is preliminary data.</text>
</comment>
<dbReference type="PANTHER" id="PTHR44154:SF1">
    <property type="entry name" value="QUINONE OXIDOREDUCTASE"/>
    <property type="match status" value="1"/>
</dbReference>
<dbReference type="InterPro" id="IPR011032">
    <property type="entry name" value="GroES-like_sf"/>
</dbReference>